<proteinExistence type="inferred from homology"/>
<protein>
    <recommendedName>
        <fullName evidence="4 13">NADH-ubiquinone oxidoreductase chain 1</fullName>
        <ecNumber evidence="13">7.1.1.2</ecNumber>
    </recommendedName>
</protein>
<comment type="catalytic activity">
    <reaction evidence="13">
        <text>a ubiquinone + NADH + 5 H(+)(in) = a ubiquinol + NAD(+) + 4 H(+)(out)</text>
        <dbReference type="Rhea" id="RHEA:29091"/>
        <dbReference type="Rhea" id="RHEA-COMP:9565"/>
        <dbReference type="Rhea" id="RHEA-COMP:9566"/>
        <dbReference type="ChEBI" id="CHEBI:15378"/>
        <dbReference type="ChEBI" id="CHEBI:16389"/>
        <dbReference type="ChEBI" id="CHEBI:17976"/>
        <dbReference type="ChEBI" id="CHEBI:57540"/>
        <dbReference type="ChEBI" id="CHEBI:57945"/>
        <dbReference type="EC" id="7.1.1.2"/>
    </reaction>
</comment>
<dbReference type="PROSITE" id="PS00668">
    <property type="entry name" value="COMPLEX1_ND1_2"/>
    <property type="match status" value="1"/>
</dbReference>
<feature type="transmembrane region" description="Helical" evidence="14">
    <location>
        <begin position="151"/>
        <end position="172"/>
    </location>
</feature>
<dbReference type="GO" id="GO:0009060">
    <property type="term" value="P:aerobic respiration"/>
    <property type="evidence" value="ECO:0007669"/>
    <property type="project" value="TreeGrafter"/>
</dbReference>
<accession>A0A7L8XIE9</accession>
<keyword evidence="10 13" id="KW-0496">Mitochondrion</keyword>
<keyword evidence="11 14" id="KW-0472">Membrane</keyword>
<evidence type="ECO:0000256" key="8">
    <source>
        <dbReference type="ARBA" id="ARBA00022989"/>
    </source>
</evidence>
<evidence type="ECO:0000313" key="15">
    <source>
        <dbReference type="EMBL" id="QOH91264.1"/>
    </source>
</evidence>
<feature type="transmembrane region" description="Helical" evidence="14">
    <location>
        <begin position="285"/>
        <end position="309"/>
    </location>
</feature>
<feature type="transmembrane region" description="Helical" evidence="14">
    <location>
        <begin position="178"/>
        <end position="198"/>
    </location>
</feature>
<dbReference type="InterPro" id="IPR001694">
    <property type="entry name" value="NADH_UbQ_OxRdtase_su1/FPO"/>
</dbReference>
<dbReference type="AlphaFoldDB" id="A0A7L8XIE9"/>
<keyword evidence="9 13" id="KW-0830">Ubiquinone</keyword>
<dbReference type="EMBL" id="MT677867">
    <property type="protein sequence ID" value="QOH91264.1"/>
    <property type="molecule type" value="Genomic_DNA"/>
</dbReference>
<evidence type="ECO:0000256" key="6">
    <source>
        <dbReference type="ARBA" id="ARBA00022692"/>
    </source>
</evidence>
<sequence length="310" mass="36178">MIFLDYSLLILGNLMLLIVVLISVAYFTLLERKILGYMQLRKGPNKLGVIGIFQPFSDAIKLFSKEFILPLNSNFFIYYLSPIFSFFLSLFIWGLVPYLVGLNFYLLGFMFMLCILSVGVYLVMMSGWSSNSKYSFIGALRSIAQTVSYEVSMIFLFLSLIFLVMDFNLLMLMEFQQLSWFIFMLMPVGIMIMVTMLAECNRVPFDFAEGESELVSGFNIEYGGAEFALIFMSEYSMMLFMSFLFSMMFLGGDLMSLMFYLKMGGMVMVFIWVRGSFPRYRYDKLMYLTWKIYLPISLNYLFFIIFIIFI</sequence>
<feature type="transmembrane region" description="Helical" evidence="14">
    <location>
        <begin position="102"/>
        <end position="124"/>
    </location>
</feature>
<evidence type="ECO:0000256" key="9">
    <source>
        <dbReference type="ARBA" id="ARBA00023075"/>
    </source>
</evidence>
<evidence type="ECO:0000256" key="2">
    <source>
        <dbReference type="ARBA" id="ARBA00004448"/>
    </source>
</evidence>
<keyword evidence="12" id="KW-0520">NAD</keyword>
<comment type="function">
    <text evidence="1">Core subunit of the mitochondrial membrane respiratory chain NADH dehydrogenase (Complex I) that is believed to belong to the minimal assembly required for catalysis. Complex I functions in the transfer of electrons from NADH to the respiratory chain. The immediate electron acceptor for the enzyme is believed to be ubiquinone.</text>
</comment>
<keyword evidence="6 12" id="KW-0812">Transmembrane</keyword>
<dbReference type="Pfam" id="PF00146">
    <property type="entry name" value="NADHdh"/>
    <property type="match status" value="1"/>
</dbReference>
<dbReference type="GO" id="GO:0005743">
    <property type="term" value="C:mitochondrial inner membrane"/>
    <property type="evidence" value="ECO:0007669"/>
    <property type="project" value="UniProtKB-SubCell"/>
</dbReference>
<evidence type="ECO:0000256" key="12">
    <source>
        <dbReference type="RuleBase" id="RU000471"/>
    </source>
</evidence>
<keyword evidence="8 14" id="KW-1133">Transmembrane helix</keyword>
<organism evidence="15">
    <name type="scientific">Macrostemum floridum</name>
    <dbReference type="NCBI Taxonomy" id="486976"/>
    <lineage>
        <taxon>Eukaryota</taxon>
        <taxon>Metazoa</taxon>
        <taxon>Ecdysozoa</taxon>
        <taxon>Arthropoda</taxon>
        <taxon>Hexapoda</taxon>
        <taxon>Insecta</taxon>
        <taxon>Pterygota</taxon>
        <taxon>Neoptera</taxon>
        <taxon>Endopterygota</taxon>
        <taxon>Trichoptera</taxon>
        <taxon>Annulipalpia</taxon>
        <taxon>Hydropsychoidea</taxon>
        <taxon>Hydropsychidae</taxon>
        <taxon>Macronematinae</taxon>
        <taxon>Macronematini</taxon>
        <taxon>Macrostemum</taxon>
    </lineage>
</organism>
<comment type="similarity">
    <text evidence="3 12">Belongs to the complex I subunit 1 family.</text>
</comment>
<dbReference type="PANTHER" id="PTHR11432">
    <property type="entry name" value="NADH DEHYDROGENASE SUBUNIT 1"/>
    <property type="match status" value="1"/>
</dbReference>
<reference evidence="15" key="2">
    <citation type="journal article" date="2021" name="Mitochondrial DNA Part B Resour">
        <title>Mitochondrial genome of Macrostemum floridum (Trichoptera).</title>
        <authorList>
            <person name="Qin H.L."/>
            <person name="Zhong X.F."/>
            <person name="Li Y.M."/>
            <person name="Huang J.C."/>
            <person name="Wang H."/>
            <person name="Wang Y.J."/>
        </authorList>
    </citation>
    <scope>NUCLEOTIDE SEQUENCE</scope>
</reference>
<feature type="transmembrane region" description="Helical" evidence="14">
    <location>
        <begin position="6"/>
        <end position="29"/>
    </location>
</feature>
<dbReference type="PANTHER" id="PTHR11432:SF3">
    <property type="entry name" value="NADH-UBIQUINONE OXIDOREDUCTASE CHAIN 1"/>
    <property type="match status" value="1"/>
</dbReference>
<dbReference type="GO" id="GO:0003954">
    <property type="term" value="F:NADH dehydrogenase activity"/>
    <property type="evidence" value="ECO:0007669"/>
    <property type="project" value="TreeGrafter"/>
</dbReference>
<comment type="subcellular location">
    <subcellularLocation>
        <location evidence="2 12">Mitochondrion inner membrane</location>
        <topology evidence="2 12">Multi-pass membrane protein</topology>
    </subcellularLocation>
</comment>
<keyword evidence="5" id="KW-0813">Transport</keyword>
<evidence type="ECO:0000256" key="10">
    <source>
        <dbReference type="ARBA" id="ARBA00023128"/>
    </source>
</evidence>
<dbReference type="PROSITE" id="PS00667">
    <property type="entry name" value="COMPLEX1_ND1_1"/>
    <property type="match status" value="1"/>
</dbReference>
<keyword evidence="7" id="KW-0999">Mitochondrion inner membrane</keyword>
<name>A0A7L8XIE9_9NEOP</name>
<feature type="transmembrane region" description="Helical" evidence="14">
    <location>
        <begin position="75"/>
        <end position="96"/>
    </location>
</feature>
<evidence type="ECO:0000256" key="7">
    <source>
        <dbReference type="ARBA" id="ARBA00022792"/>
    </source>
</evidence>
<evidence type="ECO:0000256" key="5">
    <source>
        <dbReference type="ARBA" id="ARBA00022448"/>
    </source>
</evidence>
<evidence type="ECO:0000256" key="13">
    <source>
        <dbReference type="RuleBase" id="RU000473"/>
    </source>
</evidence>
<gene>
    <name evidence="15" type="primary">nad1</name>
</gene>
<dbReference type="GO" id="GO:0008137">
    <property type="term" value="F:NADH dehydrogenase (ubiquinone) activity"/>
    <property type="evidence" value="ECO:0007669"/>
    <property type="project" value="UniProtKB-EC"/>
</dbReference>
<reference evidence="15" key="1">
    <citation type="submission" date="2020-06" db="EMBL/GenBank/DDBJ databases">
        <authorList>
            <person name="Wang Y."/>
            <person name="Zhong X."/>
        </authorList>
    </citation>
    <scope>NUCLEOTIDE SEQUENCE</scope>
</reference>
<evidence type="ECO:0000256" key="4">
    <source>
        <dbReference type="ARBA" id="ARBA00021009"/>
    </source>
</evidence>
<dbReference type="EC" id="7.1.1.2" evidence="13"/>
<evidence type="ECO:0000256" key="14">
    <source>
        <dbReference type="SAM" id="Phobius"/>
    </source>
</evidence>
<geneLocation type="mitochondrion" evidence="15"/>
<evidence type="ECO:0000256" key="11">
    <source>
        <dbReference type="ARBA" id="ARBA00023136"/>
    </source>
</evidence>
<evidence type="ECO:0000256" key="1">
    <source>
        <dbReference type="ARBA" id="ARBA00003257"/>
    </source>
</evidence>
<dbReference type="HAMAP" id="MF_01350">
    <property type="entry name" value="NDH1_NuoH"/>
    <property type="match status" value="1"/>
</dbReference>
<evidence type="ECO:0000256" key="3">
    <source>
        <dbReference type="ARBA" id="ARBA00010535"/>
    </source>
</evidence>
<dbReference type="InterPro" id="IPR018086">
    <property type="entry name" value="NADH_UbQ_OxRdtase_su1_CS"/>
</dbReference>